<proteinExistence type="predicted"/>
<name>A0A0J6T967_9HYPH</name>
<accession>A0A0J6T967</accession>
<gene>
    <name evidence="1" type="ORF">VQ02_04280</name>
</gene>
<evidence type="ECO:0000313" key="2">
    <source>
        <dbReference type="Proteomes" id="UP000035955"/>
    </source>
</evidence>
<evidence type="ECO:0000313" key="1">
    <source>
        <dbReference type="EMBL" id="KMO42073.1"/>
    </source>
</evidence>
<feature type="non-terminal residue" evidence="1">
    <location>
        <position position="72"/>
    </location>
</feature>
<reference evidence="1 2" key="1">
    <citation type="submission" date="2015-03" db="EMBL/GenBank/DDBJ databases">
        <title>Genome sequencing of Methylobacterium variabile DSM 16961.</title>
        <authorList>
            <person name="Chaudhry V."/>
            <person name="Patil P.B."/>
        </authorList>
    </citation>
    <scope>NUCLEOTIDE SEQUENCE [LARGE SCALE GENOMIC DNA]</scope>
    <source>
        <strain evidence="1 2">DSM 16961</strain>
    </source>
</reference>
<dbReference type="Proteomes" id="UP000035955">
    <property type="component" value="Unassembled WGS sequence"/>
</dbReference>
<protein>
    <submittedName>
        <fullName evidence="1">Transposase</fullName>
    </submittedName>
</protein>
<dbReference type="EMBL" id="LABY01000025">
    <property type="protein sequence ID" value="KMO42073.1"/>
    <property type="molecule type" value="Genomic_DNA"/>
</dbReference>
<comment type="caution">
    <text evidence="1">The sequence shown here is derived from an EMBL/GenBank/DDBJ whole genome shotgun (WGS) entry which is preliminary data.</text>
</comment>
<dbReference type="AlphaFoldDB" id="A0A0J6T967"/>
<organism evidence="1 2">
    <name type="scientific">Methylobacterium variabile</name>
    <dbReference type="NCBI Taxonomy" id="298794"/>
    <lineage>
        <taxon>Bacteria</taxon>
        <taxon>Pseudomonadati</taxon>
        <taxon>Pseudomonadota</taxon>
        <taxon>Alphaproteobacteria</taxon>
        <taxon>Hyphomicrobiales</taxon>
        <taxon>Methylobacteriaceae</taxon>
        <taxon>Methylobacterium</taxon>
    </lineage>
</organism>
<sequence length="72" mass="8122">MSLRPQPPLPPVPEDTARVAQTAFRRGNPYLLLRTRLGTIFADAAFADLYPTRGQPAYAPWRLALVTLLQFR</sequence>
<keyword evidence="2" id="KW-1185">Reference proteome</keyword>